<keyword evidence="3" id="KW-1185">Reference proteome</keyword>
<feature type="compositionally biased region" description="Basic and acidic residues" evidence="1">
    <location>
        <begin position="85"/>
        <end position="94"/>
    </location>
</feature>
<feature type="region of interest" description="Disordered" evidence="1">
    <location>
        <begin position="334"/>
        <end position="356"/>
    </location>
</feature>
<evidence type="ECO:0000313" key="2">
    <source>
        <dbReference type="EMBL" id="RKO93556.1"/>
    </source>
</evidence>
<dbReference type="EMBL" id="KZ994191">
    <property type="protein sequence ID" value="RKO93556.1"/>
    <property type="molecule type" value="Genomic_DNA"/>
</dbReference>
<dbReference type="AlphaFoldDB" id="A0A4P9WRK6"/>
<evidence type="ECO:0000313" key="3">
    <source>
        <dbReference type="Proteomes" id="UP000269721"/>
    </source>
</evidence>
<reference evidence="3" key="1">
    <citation type="journal article" date="2018" name="Nat. Microbiol.">
        <title>Leveraging single-cell genomics to expand the fungal tree of life.</title>
        <authorList>
            <person name="Ahrendt S.R."/>
            <person name="Quandt C.A."/>
            <person name="Ciobanu D."/>
            <person name="Clum A."/>
            <person name="Salamov A."/>
            <person name="Andreopoulos B."/>
            <person name="Cheng J.F."/>
            <person name="Woyke T."/>
            <person name="Pelin A."/>
            <person name="Henrissat B."/>
            <person name="Reynolds N.K."/>
            <person name="Benny G.L."/>
            <person name="Smith M.E."/>
            <person name="James T.Y."/>
            <person name="Grigoriev I.V."/>
        </authorList>
    </citation>
    <scope>NUCLEOTIDE SEQUENCE [LARGE SCALE GENOMIC DNA]</scope>
</reference>
<feature type="region of interest" description="Disordered" evidence="1">
    <location>
        <begin position="258"/>
        <end position="284"/>
    </location>
</feature>
<sequence>MAGGLSKVGTSLHSTYLLVSSLSRSASHRLASKPLSYQYSTFPRYASLQFQPCALSPDSTASGASQGFCEPDSMYKRNGGAANWERVRDPRPSETTEVAEEEKQQRGTRRNSGCKIRSDERYDPYRTSTWGPSRYQLSTQALQKSVELLAFHTNMEKTVRRFVGKGVVANRTTSKEEVNDERGKLASRSENGRKISSNLMYRQLGPWSYVRCAPASSPITGTCQNINASSEAFGKAFKTLDVGCGEKRLLLFEDEQREAHEAEEAHPAQYLAPDSRKTATRPRLQGRVGPHSIAASSVALSLAGEGMTRAAALSMAGGLSKVGTSMHSTFTSYASSQFEPSPDSTSLRTSQSFSEPDSMYKTIEGAANGGFVGDPCPSETIEVAEDERQLGTRFSSGCKIRRFLRKVFGRRRSHD</sequence>
<dbReference type="Proteomes" id="UP000269721">
    <property type="component" value="Unassembled WGS sequence"/>
</dbReference>
<gene>
    <name evidence="2" type="ORF">BDK51DRAFT_34321</name>
</gene>
<feature type="compositionally biased region" description="Polar residues" evidence="1">
    <location>
        <begin position="334"/>
        <end position="355"/>
    </location>
</feature>
<feature type="region of interest" description="Disordered" evidence="1">
    <location>
        <begin position="80"/>
        <end position="118"/>
    </location>
</feature>
<proteinExistence type="predicted"/>
<evidence type="ECO:0000256" key="1">
    <source>
        <dbReference type="SAM" id="MobiDB-lite"/>
    </source>
</evidence>
<name>A0A4P9WRK6_9FUNG</name>
<protein>
    <submittedName>
        <fullName evidence="2">Uncharacterized protein</fullName>
    </submittedName>
</protein>
<accession>A0A4P9WRK6</accession>
<organism evidence="2 3">
    <name type="scientific">Blyttiomyces helicus</name>
    <dbReference type="NCBI Taxonomy" id="388810"/>
    <lineage>
        <taxon>Eukaryota</taxon>
        <taxon>Fungi</taxon>
        <taxon>Fungi incertae sedis</taxon>
        <taxon>Chytridiomycota</taxon>
        <taxon>Chytridiomycota incertae sedis</taxon>
        <taxon>Chytridiomycetes</taxon>
        <taxon>Chytridiomycetes incertae sedis</taxon>
        <taxon>Blyttiomyces</taxon>
    </lineage>
</organism>